<dbReference type="InterPro" id="IPR024624">
    <property type="entry name" value="Pyridox_Oxase_Alr4036_FMN-bd"/>
</dbReference>
<dbReference type="EMBL" id="JAATJJ010000001">
    <property type="protein sequence ID" value="NJB70529.1"/>
    <property type="molecule type" value="Genomic_DNA"/>
</dbReference>
<keyword evidence="2" id="KW-0285">Flavoprotein</keyword>
<reference evidence="6 7" key="1">
    <citation type="submission" date="2020-03" db="EMBL/GenBank/DDBJ databases">
        <title>Genomic Encyclopedia of Type Strains, Phase IV (KMG-IV): sequencing the most valuable type-strain genomes for metagenomic binning, comparative biology and taxonomic classification.</title>
        <authorList>
            <person name="Goeker M."/>
        </authorList>
    </citation>
    <scope>NUCLEOTIDE SEQUENCE [LARGE SCALE GENOMIC DNA]</scope>
    <source>
        <strain evidence="6 7">DSM 29762</strain>
    </source>
</reference>
<evidence type="ECO:0000256" key="4">
    <source>
        <dbReference type="ARBA" id="ARBA00023002"/>
    </source>
</evidence>
<feature type="domain" description="Pyridoxamine 5'-phosphate oxidase Alr4036 family FMN-binding" evidence="5">
    <location>
        <begin position="13"/>
        <end position="96"/>
    </location>
</feature>
<organism evidence="6 7">
    <name type="scientific">Saonia flava</name>
    <dbReference type="NCBI Taxonomy" id="523696"/>
    <lineage>
        <taxon>Bacteria</taxon>
        <taxon>Pseudomonadati</taxon>
        <taxon>Bacteroidota</taxon>
        <taxon>Flavobacteriia</taxon>
        <taxon>Flavobacteriales</taxon>
        <taxon>Flavobacteriaceae</taxon>
        <taxon>Saonia</taxon>
    </lineage>
</organism>
<evidence type="ECO:0000256" key="2">
    <source>
        <dbReference type="ARBA" id="ARBA00022630"/>
    </source>
</evidence>
<evidence type="ECO:0000256" key="1">
    <source>
        <dbReference type="ARBA" id="ARBA00001917"/>
    </source>
</evidence>
<dbReference type="GO" id="GO:0008615">
    <property type="term" value="P:pyridoxine biosynthetic process"/>
    <property type="evidence" value="ECO:0007669"/>
    <property type="project" value="InterPro"/>
</dbReference>
<dbReference type="AlphaFoldDB" id="A0A846R0Y9"/>
<dbReference type="InterPro" id="IPR012349">
    <property type="entry name" value="Split_barrel_FMN-bd"/>
</dbReference>
<sequence length="181" mass="21352">MATPFFTELKEELKAGVSVKGHPFRFFTLGTVGLERMARLRTVVLRELTPELQLIFYTDRRSKKILHIKENNRVSLLFYHPEKLLQLKIEGIASIFTSDDKKKKVWQNLNAKSKKAYTSSMAPGSSITNFNEIEYLKKEDFFCWVEVEPFKIEYLKLSEPHHTRIRFSRMDTDWESEFLVP</sequence>
<dbReference type="RefSeq" id="WP_167961410.1">
    <property type="nucleotide sequence ID" value="NZ_JAATJJ010000001.1"/>
</dbReference>
<comment type="cofactor">
    <cofactor evidence="1">
        <name>FMN</name>
        <dbReference type="ChEBI" id="CHEBI:58210"/>
    </cofactor>
</comment>
<keyword evidence="4" id="KW-0560">Oxidoreductase</keyword>
<evidence type="ECO:0000259" key="5">
    <source>
        <dbReference type="Pfam" id="PF12766"/>
    </source>
</evidence>
<evidence type="ECO:0000313" key="7">
    <source>
        <dbReference type="Proteomes" id="UP000590442"/>
    </source>
</evidence>
<dbReference type="InterPro" id="IPR000659">
    <property type="entry name" value="Pyridox_Oxase"/>
</dbReference>
<name>A0A846R0Y9_9FLAO</name>
<dbReference type="GO" id="GO:0010181">
    <property type="term" value="F:FMN binding"/>
    <property type="evidence" value="ECO:0007669"/>
    <property type="project" value="InterPro"/>
</dbReference>
<protein>
    <submittedName>
        <fullName evidence="6">Pyridoxine/pyridoxamine 5'-phosphate oxidase</fullName>
    </submittedName>
</protein>
<keyword evidence="7" id="KW-1185">Reference proteome</keyword>
<gene>
    <name evidence="6" type="ORF">GGR42_000991</name>
</gene>
<dbReference type="SUPFAM" id="SSF50475">
    <property type="entry name" value="FMN-binding split barrel"/>
    <property type="match status" value="1"/>
</dbReference>
<dbReference type="PANTHER" id="PTHR10851">
    <property type="entry name" value="PYRIDOXINE-5-PHOSPHATE OXIDASE"/>
    <property type="match status" value="1"/>
</dbReference>
<comment type="caution">
    <text evidence="6">The sequence shown here is derived from an EMBL/GenBank/DDBJ whole genome shotgun (WGS) entry which is preliminary data.</text>
</comment>
<dbReference type="Pfam" id="PF12766">
    <property type="entry name" value="Pyridox_oxase_2"/>
    <property type="match status" value="1"/>
</dbReference>
<evidence type="ECO:0000256" key="3">
    <source>
        <dbReference type="ARBA" id="ARBA00022643"/>
    </source>
</evidence>
<proteinExistence type="predicted"/>
<evidence type="ECO:0000313" key="6">
    <source>
        <dbReference type="EMBL" id="NJB70529.1"/>
    </source>
</evidence>
<keyword evidence="3" id="KW-0288">FMN</keyword>
<dbReference type="Gene3D" id="2.30.110.10">
    <property type="entry name" value="Electron Transport, Fmn-binding Protein, Chain A"/>
    <property type="match status" value="1"/>
</dbReference>
<dbReference type="Proteomes" id="UP000590442">
    <property type="component" value="Unassembled WGS sequence"/>
</dbReference>
<accession>A0A846R0Y9</accession>
<dbReference type="GO" id="GO:0004733">
    <property type="term" value="F:pyridoxamine phosphate oxidase activity"/>
    <property type="evidence" value="ECO:0007669"/>
    <property type="project" value="InterPro"/>
</dbReference>
<dbReference type="PANTHER" id="PTHR10851:SF3">
    <property type="entry name" value="PYRIDOXINE_PYRIDOXAMINE 5'-PHOSPHATE OXIDASE 2"/>
    <property type="match status" value="1"/>
</dbReference>